<sequence length="154" mass="16088">MSSGRVTLRATTRGGAPLAPAASSSETSRARNAAVSSRNVTGTSPSPSTRIMPGSVEMLNGPSPLRPKMLRIHTFSTPLLGFRSNVHAIAEMNPGVPMPAMIITNANPWAGKLVRSTSQAAIMLITNANISEPRLNTIVLATSSQVRALANTSL</sequence>
<organism evidence="2 3">
    <name type="scientific">Mycolicibacterium agri</name>
    <name type="common">Mycobacterium agri</name>
    <dbReference type="NCBI Taxonomy" id="36811"/>
    <lineage>
        <taxon>Bacteria</taxon>
        <taxon>Bacillati</taxon>
        <taxon>Actinomycetota</taxon>
        <taxon>Actinomycetes</taxon>
        <taxon>Mycobacteriales</taxon>
        <taxon>Mycobacteriaceae</taxon>
        <taxon>Mycolicibacterium</taxon>
    </lineage>
</organism>
<dbReference type="AlphaFoldDB" id="A0A7I9W1E7"/>
<feature type="compositionally biased region" description="Low complexity" evidence="1">
    <location>
        <begin position="16"/>
        <end position="25"/>
    </location>
</feature>
<feature type="region of interest" description="Disordered" evidence="1">
    <location>
        <begin position="1"/>
        <end position="50"/>
    </location>
</feature>
<name>A0A7I9W1E7_MYCAG</name>
<protein>
    <submittedName>
        <fullName evidence="2">Uncharacterized protein</fullName>
    </submittedName>
</protein>
<evidence type="ECO:0000313" key="3">
    <source>
        <dbReference type="Proteomes" id="UP000465302"/>
    </source>
</evidence>
<proteinExistence type="predicted"/>
<dbReference type="Proteomes" id="UP000465302">
    <property type="component" value="Unassembled WGS sequence"/>
</dbReference>
<accession>A0A7I9W1E7</accession>
<comment type="caution">
    <text evidence="2">The sequence shown here is derived from an EMBL/GenBank/DDBJ whole genome shotgun (WGS) entry which is preliminary data.</text>
</comment>
<feature type="compositionally biased region" description="Polar residues" evidence="1">
    <location>
        <begin position="34"/>
        <end position="49"/>
    </location>
</feature>
<gene>
    <name evidence="2" type="ORF">MAGR_29340</name>
</gene>
<dbReference type="EMBL" id="BLKS01000001">
    <property type="protein sequence ID" value="GFG51493.1"/>
    <property type="molecule type" value="Genomic_DNA"/>
</dbReference>
<reference evidence="2 3" key="1">
    <citation type="journal article" date="2019" name="Emerg. Microbes Infect.">
        <title>Comprehensive subspecies identification of 175 nontuberculous mycobacteria species based on 7547 genomic profiles.</title>
        <authorList>
            <person name="Matsumoto Y."/>
            <person name="Kinjo T."/>
            <person name="Motooka D."/>
            <person name="Nabeya D."/>
            <person name="Jung N."/>
            <person name="Uechi K."/>
            <person name="Horii T."/>
            <person name="Iida T."/>
            <person name="Fujita J."/>
            <person name="Nakamura S."/>
        </authorList>
    </citation>
    <scope>NUCLEOTIDE SEQUENCE [LARGE SCALE GENOMIC DNA]</scope>
    <source>
        <strain evidence="2 3">JCM 6377</strain>
    </source>
</reference>
<evidence type="ECO:0000313" key="2">
    <source>
        <dbReference type="EMBL" id="GFG51493.1"/>
    </source>
</evidence>
<evidence type="ECO:0000256" key="1">
    <source>
        <dbReference type="SAM" id="MobiDB-lite"/>
    </source>
</evidence>